<feature type="domain" description="DJ-1/PfpI" evidence="1">
    <location>
        <begin position="31"/>
        <end position="162"/>
    </location>
</feature>
<evidence type="ECO:0000313" key="3">
    <source>
        <dbReference type="Proteomes" id="UP000253628"/>
    </source>
</evidence>
<evidence type="ECO:0000259" key="1">
    <source>
        <dbReference type="Pfam" id="PF01965"/>
    </source>
</evidence>
<dbReference type="EMBL" id="QNRQ01000015">
    <property type="protein sequence ID" value="RBP35750.1"/>
    <property type="molecule type" value="Genomic_DNA"/>
</dbReference>
<dbReference type="PANTHER" id="PTHR43130:SF3">
    <property type="entry name" value="HTH-TYPE TRANSCRIPTIONAL REGULATOR RV1931C"/>
    <property type="match status" value="1"/>
</dbReference>
<evidence type="ECO:0000313" key="2">
    <source>
        <dbReference type="EMBL" id="RBP35750.1"/>
    </source>
</evidence>
<dbReference type="InterPro" id="IPR002818">
    <property type="entry name" value="DJ-1/PfpI"/>
</dbReference>
<dbReference type="CDD" id="cd03139">
    <property type="entry name" value="GATase1_PfpI_2"/>
    <property type="match status" value="1"/>
</dbReference>
<dbReference type="PANTHER" id="PTHR43130">
    <property type="entry name" value="ARAC-FAMILY TRANSCRIPTIONAL REGULATOR"/>
    <property type="match status" value="1"/>
</dbReference>
<dbReference type="Pfam" id="PF01965">
    <property type="entry name" value="DJ-1_PfpI"/>
    <property type="match status" value="1"/>
</dbReference>
<dbReference type="Gene3D" id="3.40.50.880">
    <property type="match status" value="1"/>
</dbReference>
<dbReference type="InterPro" id="IPR052158">
    <property type="entry name" value="INH-QAR"/>
</dbReference>
<dbReference type="AlphaFoldDB" id="A0A366H2G4"/>
<sequence>MQLTYLLYPGVEPIDLAPLGVFSMGRRIVPELSYRTVAVGNNAIKLSNGLNLLPDMALEEVDTVDVLMVPGGPGWKDAAQDADLIAFIRKWAPSATLCSLCTGSMILAAAGVLDGLAATTKCVVVPPEESPLEELGREYPDVRSTHALLVDNGSIITGGGVSLCIDTTFYLIAKRYGEAAAQEIARIMEYKAAYAANVARLPIVAGDTLSELKGRKRQDR</sequence>
<dbReference type="SUPFAM" id="SSF52317">
    <property type="entry name" value="Class I glutamine amidotransferase-like"/>
    <property type="match status" value="1"/>
</dbReference>
<gene>
    <name evidence="2" type="ORF">DFR37_11524</name>
</gene>
<dbReference type="Proteomes" id="UP000253628">
    <property type="component" value="Unassembled WGS sequence"/>
</dbReference>
<protein>
    <submittedName>
        <fullName evidence="2">DJ-1/PfpI family protein</fullName>
    </submittedName>
</protein>
<dbReference type="OrthoDB" id="9803764at2"/>
<reference evidence="2 3" key="1">
    <citation type="submission" date="2018-06" db="EMBL/GenBank/DDBJ databases">
        <title>Genomic Encyclopedia of Type Strains, Phase IV (KMG-IV): sequencing the most valuable type-strain genomes for metagenomic binning, comparative biology and taxonomic classification.</title>
        <authorList>
            <person name="Goeker M."/>
        </authorList>
    </citation>
    <scope>NUCLEOTIDE SEQUENCE [LARGE SCALE GENOMIC DNA]</scope>
    <source>
        <strain evidence="2 3">DSM 25520</strain>
    </source>
</reference>
<proteinExistence type="predicted"/>
<accession>A0A366H2G4</accession>
<keyword evidence="3" id="KW-1185">Reference proteome</keyword>
<name>A0A366H2G4_9BURK</name>
<comment type="caution">
    <text evidence="2">The sequence shown here is derived from an EMBL/GenBank/DDBJ whole genome shotgun (WGS) entry which is preliminary data.</text>
</comment>
<dbReference type="InterPro" id="IPR029062">
    <property type="entry name" value="Class_I_gatase-like"/>
</dbReference>
<organism evidence="2 3">
    <name type="scientific">Eoetvoesiella caeni</name>
    <dbReference type="NCBI Taxonomy" id="645616"/>
    <lineage>
        <taxon>Bacteria</taxon>
        <taxon>Pseudomonadati</taxon>
        <taxon>Pseudomonadota</taxon>
        <taxon>Betaproteobacteria</taxon>
        <taxon>Burkholderiales</taxon>
        <taxon>Alcaligenaceae</taxon>
        <taxon>Eoetvoesiella</taxon>
    </lineage>
</organism>